<dbReference type="PRINTS" id="PR00727">
    <property type="entry name" value="LEADERPTASE"/>
</dbReference>
<dbReference type="PANTHER" id="PTHR43390">
    <property type="entry name" value="SIGNAL PEPTIDASE I"/>
    <property type="match status" value="1"/>
</dbReference>
<dbReference type="Proteomes" id="UP000317893">
    <property type="component" value="Unassembled WGS sequence"/>
</dbReference>
<feature type="region of interest" description="Disordered" evidence="8">
    <location>
        <begin position="275"/>
        <end position="298"/>
    </location>
</feature>
<keyword evidence="7" id="KW-0812">Transmembrane</keyword>
<dbReference type="Pfam" id="PF10502">
    <property type="entry name" value="Peptidase_S26"/>
    <property type="match status" value="1"/>
</dbReference>
<feature type="transmembrane region" description="Helical" evidence="7">
    <location>
        <begin position="67"/>
        <end position="86"/>
    </location>
</feature>
<proteinExistence type="inferred from homology"/>
<evidence type="ECO:0000256" key="4">
    <source>
        <dbReference type="ARBA" id="ARBA00013208"/>
    </source>
</evidence>
<dbReference type="SUPFAM" id="SSF51306">
    <property type="entry name" value="LexA/Signal peptidase"/>
    <property type="match status" value="1"/>
</dbReference>
<feature type="active site" evidence="6">
    <location>
        <position position="169"/>
    </location>
</feature>
<evidence type="ECO:0000256" key="2">
    <source>
        <dbReference type="ARBA" id="ARBA00004401"/>
    </source>
</evidence>
<organism evidence="10 11">
    <name type="scientific">Lapillicoccus jejuensis</name>
    <dbReference type="NCBI Taxonomy" id="402171"/>
    <lineage>
        <taxon>Bacteria</taxon>
        <taxon>Bacillati</taxon>
        <taxon>Actinomycetota</taxon>
        <taxon>Actinomycetes</taxon>
        <taxon>Micrococcales</taxon>
        <taxon>Intrasporangiaceae</taxon>
        <taxon>Lapillicoccus</taxon>
    </lineage>
</organism>
<feature type="compositionally biased region" description="Basic and acidic residues" evidence="8">
    <location>
        <begin position="22"/>
        <end position="34"/>
    </location>
</feature>
<sequence length="298" mass="32117">MSPERPEAEASPRSAGVGDESSSTHEEPEYLRDDGLDDGDDGDDGDGYDDRRDGGFLANLWGGVKEILIIAVMAIVLSFVVKTWLIQAFYIPSESMENTLVKDDRVIVSKLTPNPVHLQRGDIVVFQDPDHWLPQVPSPYDAPGFGNTVHRGLQFVGLLPDDSDDHLIKRVIGLPGDHVVGKAGTDRITVNGVPITENYVKPGDQPNGNTQAFDIVVPQGRVWVMGDHRGDSADSRYHDDGTGATGSVPIKDITGRAVMVVWPLDHVTWLSVPSSTYSGIPAPSSTTTPRTTATSSAP</sequence>
<dbReference type="OrthoDB" id="9815782at2"/>
<dbReference type="PANTHER" id="PTHR43390:SF1">
    <property type="entry name" value="CHLOROPLAST PROCESSING PEPTIDASE"/>
    <property type="match status" value="1"/>
</dbReference>
<dbReference type="CDD" id="cd06530">
    <property type="entry name" value="S26_SPase_I"/>
    <property type="match status" value="1"/>
</dbReference>
<dbReference type="InterPro" id="IPR036286">
    <property type="entry name" value="LexA/Signal_pep-like_sf"/>
</dbReference>
<dbReference type="GO" id="GO:0009003">
    <property type="term" value="F:signal peptidase activity"/>
    <property type="evidence" value="ECO:0007669"/>
    <property type="project" value="UniProtKB-EC"/>
</dbReference>
<keyword evidence="7" id="KW-1133">Transmembrane helix</keyword>
<evidence type="ECO:0000256" key="7">
    <source>
        <dbReference type="RuleBase" id="RU362042"/>
    </source>
</evidence>
<evidence type="ECO:0000313" key="11">
    <source>
        <dbReference type="Proteomes" id="UP000317893"/>
    </source>
</evidence>
<gene>
    <name evidence="10" type="ORF">FB458_2953</name>
</gene>
<dbReference type="Gene3D" id="2.10.109.10">
    <property type="entry name" value="Umud Fragment, subunit A"/>
    <property type="match status" value="1"/>
</dbReference>
<evidence type="ECO:0000313" key="10">
    <source>
        <dbReference type="EMBL" id="TQJ09837.1"/>
    </source>
</evidence>
<keyword evidence="7" id="KW-0472">Membrane</keyword>
<evidence type="ECO:0000259" key="9">
    <source>
        <dbReference type="Pfam" id="PF10502"/>
    </source>
</evidence>
<dbReference type="InterPro" id="IPR019758">
    <property type="entry name" value="Pept_S26A_signal_pept_1_CS"/>
</dbReference>
<dbReference type="RefSeq" id="WP_141849141.1">
    <property type="nucleotide sequence ID" value="NZ_BAAAPR010000007.1"/>
</dbReference>
<comment type="similarity">
    <text evidence="3 7">Belongs to the peptidase S26 family.</text>
</comment>
<dbReference type="PROSITE" id="PS00761">
    <property type="entry name" value="SPASE_I_3"/>
    <property type="match status" value="1"/>
</dbReference>
<keyword evidence="11" id="KW-1185">Reference proteome</keyword>
<evidence type="ECO:0000256" key="1">
    <source>
        <dbReference type="ARBA" id="ARBA00000677"/>
    </source>
</evidence>
<evidence type="ECO:0000256" key="6">
    <source>
        <dbReference type="PIRSR" id="PIRSR600223-1"/>
    </source>
</evidence>
<feature type="compositionally biased region" description="Low complexity" evidence="8">
    <location>
        <begin position="281"/>
        <end position="298"/>
    </location>
</feature>
<dbReference type="InterPro" id="IPR019533">
    <property type="entry name" value="Peptidase_S26"/>
</dbReference>
<feature type="compositionally biased region" description="Acidic residues" evidence="8">
    <location>
        <begin position="35"/>
        <end position="47"/>
    </location>
</feature>
<evidence type="ECO:0000256" key="8">
    <source>
        <dbReference type="SAM" id="MobiDB-lite"/>
    </source>
</evidence>
<comment type="subcellular location">
    <subcellularLocation>
        <location evidence="2">Cell membrane</location>
        <topology evidence="2">Single-pass type II membrane protein</topology>
    </subcellularLocation>
    <subcellularLocation>
        <location evidence="7">Membrane</location>
        <topology evidence="7">Single-pass type II membrane protein</topology>
    </subcellularLocation>
</comment>
<dbReference type="EMBL" id="VFMN01000001">
    <property type="protein sequence ID" value="TQJ09837.1"/>
    <property type="molecule type" value="Genomic_DNA"/>
</dbReference>
<dbReference type="NCBIfam" id="TIGR02227">
    <property type="entry name" value="sigpep_I_bact"/>
    <property type="match status" value="1"/>
</dbReference>
<dbReference type="GO" id="GO:0004252">
    <property type="term" value="F:serine-type endopeptidase activity"/>
    <property type="evidence" value="ECO:0007669"/>
    <property type="project" value="InterPro"/>
</dbReference>
<feature type="active site" evidence="6">
    <location>
        <position position="95"/>
    </location>
</feature>
<feature type="domain" description="Peptidase S26" evidence="9">
    <location>
        <begin position="65"/>
        <end position="262"/>
    </location>
</feature>
<dbReference type="InterPro" id="IPR000223">
    <property type="entry name" value="Pept_S26A_signal_pept_1"/>
</dbReference>
<evidence type="ECO:0000256" key="3">
    <source>
        <dbReference type="ARBA" id="ARBA00009370"/>
    </source>
</evidence>
<evidence type="ECO:0000256" key="5">
    <source>
        <dbReference type="ARBA" id="ARBA00022801"/>
    </source>
</evidence>
<comment type="catalytic activity">
    <reaction evidence="1 7">
        <text>Cleavage of hydrophobic, N-terminal signal or leader sequences from secreted and periplasmic proteins.</text>
        <dbReference type="EC" id="3.4.21.89"/>
    </reaction>
</comment>
<comment type="caution">
    <text evidence="10">The sequence shown here is derived from an EMBL/GenBank/DDBJ whole genome shotgun (WGS) entry which is preliminary data.</text>
</comment>
<feature type="region of interest" description="Disordered" evidence="8">
    <location>
        <begin position="1"/>
        <end position="48"/>
    </location>
</feature>
<dbReference type="GO" id="GO:0006465">
    <property type="term" value="P:signal peptide processing"/>
    <property type="evidence" value="ECO:0007669"/>
    <property type="project" value="InterPro"/>
</dbReference>
<dbReference type="EC" id="3.4.21.89" evidence="4 7"/>
<dbReference type="GO" id="GO:0005886">
    <property type="term" value="C:plasma membrane"/>
    <property type="evidence" value="ECO:0007669"/>
    <property type="project" value="UniProtKB-SubCell"/>
</dbReference>
<keyword evidence="7" id="KW-0645">Protease</keyword>
<feature type="compositionally biased region" description="Basic and acidic residues" evidence="8">
    <location>
        <begin position="1"/>
        <end position="10"/>
    </location>
</feature>
<reference evidence="10 11" key="1">
    <citation type="submission" date="2019-06" db="EMBL/GenBank/DDBJ databases">
        <title>Sequencing the genomes of 1000 actinobacteria strains.</title>
        <authorList>
            <person name="Klenk H.-P."/>
        </authorList>
    </citation>
    <scope>NUCLEOTIDE SEQUENCE [LARGE SCALE GENOMIC DNA]</scope>
    <source>
        <strain evidence="10 11">DSM 18607</strain>
    </source>
</reference>
<accession>A0A542E3D7</accession>
<dbReference type="AlphaFoldDB" id="A0A542E3D7"/>
<keyword evidence="5 7" id="KW-0378">Hydrolase</keyword>
<name>A0A542E3D7_9MICO</name>
<protein>
    <recommendedName>
        <fullName evidence="4 7">Signal peptidase I</fullName>
        <ecNumber evidence="4 7">3.4.21.89</ecNumber>
    </recommendedName>
</protein>